<sequence>MNTSILNFNLYTIQQYINQILVSQLSTISLVSLITTFTGGVFTSISPCVISSIPFAVLYINRTHHKTPETLTLITGICSSLFTIGLITLTLKKYSWIILGTTPFFWPLVVIILGLSLLEIIPITKNIETMNLTYNQAKKQFSFIQTYAIGVSLGITISPCSTPITITIFGWISTTQQYITGLILLLVYVLGYITPILISILSFNNFNILNLLSKNSYIIMNVLGSITITSGSYSLFKEVLRLI</sequence>
<dbReference type="InterPro" id="IPR051790">
    <property type="entry name" value="Cytochrome_c-biogenesis_DsbD"/>
</dbReference>
<feature type="transmembrane region" description="Helical" evidence="2">
    <location>
        <begin position="178"/>
        <end position="203"/>
    </location>
</feature>
<feature type="transmembrane region" description="Helical" evidence="2">
    <location>
        <begin position="30"/>
        <end position="59"/>
    </location>
</feature>
<feature type="transmembrane region" description="Helical" evidence="2">
    <location>
        <begin position="144"/>
        <end position="172"/>
    </location>
</feature>
<protein>
    <submittedName>
        <fullName evidence="4">Thiol:disulfi de interchange protein</fullName>
    </submittedName>
</protein>
<keyword evidence="2" id="KW-0472">Membrane</keyword>
<keyword evidence="2" id="KW-0812">Transmembrane</keyword>
<keyword evidence="2" id="KW-1133">Transmembrane helix</keyword>
<dbReference type="PANTHER" id="PTHR31272:SF6">
    <property type="entry name" value="CYTOCHROME C-TYPE BIOGENESIS CCDA-LIKE CHLOROPLASTIC PROTEIN"/>
    <property type="match status" value="1"/>
</dbReference>
<evidence type="ECO:0000256" key="1">
    <source>
        <dbReference type="ARBA" id="ARBA00022748"/>
    </source>
</evidence>
<keyword evidence="4" id="KW-0150">Chloroplast</keyword>
<dbReference type="RefSeq" id="YP_009315657.1">
    <property type="nucleotide sequence ID" value="NC_031668.1"/>
</dbReference>
<geneLocation type="chloroplast" evidence="4"/>
<dbReference type="GeneID" id="30000305"/>
<dbReference type="Pfam" id="PF13386">
    <property type="entry name" value="DsbD_2"/>
    <property type="match status" value="1"/>
</dbReference>
<reference evidence="4" key="2">
    <citation type="submission" date="2016-10" db="EMBL/GenBank/DDBJ databases">
        <authorList>
            <person name="de Groot N.N."/>
        </authorList>
    </citation>
    <scope>NUCLEOTIDE SEQUENCE</scope>
    <source>
        <strain evidence="4">C.0024</strain>
    </source>
</reference>
<feature type="domain" description="Urease accessory protein UreH-like transmembrane" evidence="3">
    <location>
        <begin position="36"/>
        <end position="208"/>
    </location>
</feature>
<dbReference type="EMBL" id="LT622878">
    <property type="protein sequence ID" value="SCW24315.1"/>
    <property type="molecule type" value="Genomic_DNA"/>
</dbReference>
<accession>A0A1G4P084</accession>
<evidence type="ECO:0000256" key="2">
    <source>
        <dbReference type="SAM" id="Phobius"/>
    </source>
</evidence>
<proteinExistence type="predicted"/>
<feature type="transmembrane region" description="Helical" evidence="2">
    <location>
        <begin position="215"/>
        <end position="236"/>
    </location>
</feature>
<gene>
    <name evidence="4" type="primary">dsbD</name>
    <name evidence="4" type="ORF">C00024_11</name>
</gene>
<organism evidence="4">
    <name type="scientific">Trichogloeopsis pedicellata</name>
    <dbReference type="NCBI Taxonomy" id="1495610"/>
    <lineage>
        <taxon>Eukaryota</taxon>
        <taxon>Rhodophyta</taxon>
        <taxon>Florideophyceae</taxon>
        <taxon>Nemaliophycidae</taxon>
        <taxon>Nemaliales</taxon>
        <taxon>Liagoraceae</taxon>
        <taxon>Trichogloeopsis</taxon>
    </lineage>
</organism>
<name>A0A1G4P084_9FLOR</name>
<reference evidence="4" key="1">
    <citation type="submission" date="2016-10" db="EMBL/GenBank/DDBJ databases">
        <title>Chloroplast genomes as a tool to resolve red algal phylogenies: a case study in the Nemaliales.</title>
        <authorList>
            <person name="Costa J.F."/>
            <person name="Lin S.M."/>
            <person name="Macaya E.C."/>
            <person name="Fernandez-Garcia C."/>
            <person name="Verbruggen H."/>
        </authorList>
    </citation>
    <scope>NUCLEOTIDE SEQUENCE</scope>
    <source>
        <strain evidence="4">C.0024</strain>
    </source>
</reference>
<dbReference type="AlphaFoldDB" id="A0A1G4P084"/>
<evidence type="ECO:0000313" key="4">
    <source>
        <dbReference type="EMBL" id="SCW24315.1"/>
    </source>
</evidence>
<keyword evidence="4" id="KW-0934">Plastid</keyword>
<feature type="transmembrane region" description="Helical" evidence="2">
    <location>
        <begin position="103"/>
        <end position="123"/>
    </location>
</feature>
<dbReference type="InterPro" id="IPR039447">
    <property type="entry name" value="UreH-like_TM_dom"/>
</dbReference>
<dbReference type="PANTHER" id="PTHR31272">
    <property type="entry name" value="CYTOCHROME C-TYPE BIOGENESIS PROTEIN HI_1454-RELATED"/>
    <property type="match status" value="1"/>
</dbReference>
<dbReference type="GO" id="GO:0017004">
    <property type="term" value="P:cytochrome complex assembly"/>
    <property type="evidence" value="ECO:0007669"/>
    <property type="project" value="UniProtKB-KW"/>
</dbReference>
<evidence type="ECO:0000259" key="3">
    <source>
        <dbReference type="Pfam" id="PF13386"/>
    </source>
</evidence>
<feature type="transmembrane region" description="Helical" evidence="2">
    <location>
        <begin position="71"/>
        <end position="91"/>
    </location>
</feature>
<keyword evidence="1" id="KW-0201">Cytochrome c-type biogenesis</keyword>